<evidence type="ECO:0000313" key="13">
    <source>
        <dbReference type="EMBL" id="GME69166.1"/>
    </source>
</evidence>
<gene>
    <name evidence="13" type="ORF">Cboi02_000212200</name>
</gene>
<comment type="function">
    <text evidence="11">Mitochondrial intermembrane chaperone that participates in the import and insertion of some multi-pass transmembrane proteins into the mitochondrial inner membrane. Also required for the transfer of beta-barrel precursors from the TOM complex to the sorting and assembly machinery (SAM complex) of the outer membrane. Acts as a chaperone-like protein that protects the hydrophobic precursors from aggregation and guide them through the mitochondrial intermembrane space.</text>
</comment>
<dbReference type="AlphaFoldDB" id="A0A9W6T1B8"/>
<dbReference type="EMBL" id="BSXN01000597">
    <property type="protein sequence ID" value="GME69166.1"/>
    <property type="molecule type" value="Genomic_DNA"/>
</dbReference>
<dbReference type="GO" id="GO:0015031">
    <property type="term" value="P:protein transport"/>
    <property type="evidence" value="ECO:0007669"/>
    <property type="project" value="UniProtKB-KW"/>
</dbReference>
<sequence length="111" mass="12423">MSMFLSQSNMSNLDVDPEKIKLASIHFDAMNATLRTALKGCQTKCIPDEYAEADLNKGETVCIDRCVAKFMKASRIVGGYAQSIRLDTNNLVVYEDIKRNYCSSPDPDSKY</sequence>
<accession>A0A9W6T1B8</accession>
<dbReference type="PANTHER" id="PTHR11038">
    <property type="entry name" value="MITOCHONDRIAL IMPORT INNER MEMBRANE TRANSLOCASE SUBUNIT TIM10"/>
    <property type="match status" value="1"/>
</dbReference>
<keyword evidence="7 11" id="KW-0811">Translocation</keyword>
<comment type="domain">
    <text evidence="11">The twin CX3C motif contains 4 conserved Cys residues that form 2 disulfide bonds in the mitochondrial intermembrane space.</text>
</comment>
<evidence type="ECO:0000256" key="6">
    <source>
        <dbReference type="ARBA" id="ARBA00022927"/>
    </source>
</evidence>
<dbReference type="SUPFAM" id="SSF144122">
    <property type="entry name" value="Tim10-like"/>
    <property type="match status" value="1"/>
</dbReference>
<feature type="domain" description="Tim10-like" evidence="12">
    <location>
        <begin position="23"/>
        <end position="80"/>
    </location>
</feature>
<evidence type="ECO:0000256" key="9">
    <source>
        <dbReference type="ARBA" id="ARBA00023136"/>
    </source>
</evidence>
<comment type="similarity">
    <text evidence="1 11">Belongs to the small Tim family.</text>
</comment>
<keyword evidence="9" id="KW-0472">Membrane</keyword>
<reference evidence="13" key="1">
    <citation type="submission" date="2023-04" db="EMBL/GenBank/DDBJ databases">
        <title>Candida boidinii NBRC 10035.</title>
        <authorList>
            <person name="Ichikawa N."/>
            <person name="Sato H."/>
            <person name="Tonouchi N."/>
        </authorList>
    </citation>
    <scope>NUCLEOTIDE SEQUENCE</scope>
    <source>
        <strain evidence="13">NBRC 10035</strain>
    </source>
</reference>
<keyword evidence="3" id="KW-0479">Metal-binding</keyword>
<keyword evidence="4 11" id="KW-0999">Mitochondrion inner membrane</keyword>
<protein>
    <recommendedName>
        <fullName evidence="11">Mitochondrial import inner membrane translocase subunit</fullName>
    </recommendedName>
</protein>
<evidence type="ECO:0000256" key="1">
    <source>
        <dbReference type="ARBA" id="ARBA00006720"/>
    </source>
</evidence>
<evidence type="ECO:0000313" key="14">
    <source>
        <dbReference type="Proteomes" id="UP001165120"/>
    </source>
</evidence>
<evidence type="ECO:0000256" key="7">
    <source>
        <dbReference type="ARBA" id="ARBA00023010"/>
    </source>
</evidence>
<evidence type="ECO:0000256" key="4">
    <source>
        <dbReference type="ARBA" id="ARBA00022792"/>
    </source>
</evidence>
<dbReference type="InterPro" id="IPR004217">
    <property type="entry name" value="Tim10-like"/>
</dbReference>
<name>A0A9W6T1B8_CANBO</name>
<evidence type="ECO:0000256" key="2">
    <source>
        <dbReference type="ARBA" id="ARBA00022448"/>
    </source>
</evidence>
<dbReference type="InterPro" id="IPR035427">
    <property type="entry name" value="Tim10-like_dom_sf"/>
</dbReference>
<evidence type="ECO:0000256" key="11">
    <source>
        <dbReference type="RuleBase" id="RU367043"/>
    </source>
</evidence>
<keyword evidence="11" id="KW-0143">Chaperone</keyword>
<keyword evidence="5" id="KW-0862">Zinc</keyword>
<evidence type="ECO:0000256" key="10">
    <source>
        <dbReference type="ARBA" id="ARBA00023157"/>
    </source>
</evidence>
<evidence type="ECO:0000256" key="5">
    <source>
        <dbReference type="ARBA" id="ARBA00022833"/>
    </source>
</evidence>
<dbReference type="Gene3D" id="1.10.287.810">
    <property type="entry name" value="Mitochondrial import inner membrane translocase subunit tim13 like domains"/>
    <property type="match status" value="1"/>
</dbReference>
<comment type="subcellular location">
    <subcellularLocation>
        <location evidence="11">Mitochondrion inner membrane</location>
        <topology evidence="11">Peripheral membrane protein</topology>
        <orientation evidence="11">Intermembrane side</orientation>
    </subcellularLocation>
</comment>
<comment type="caution">
    <text evidence="13">The sequence shown here is derived from an EMBL/GenBank/DDBJ whole genome shotgun (WGS) entry which is preliminary data.</text>
</comment>
<comment type="subunit">
    <text evidence="11">Heterohexamer.</text>
</comment>
<evidence type="ECO:0000259" key="12">
    <source>
        <dbReference type="Pfam" id="PF02953"/>
    </source>
</evidence>
<dbReference type="Pfam" id="PF02953">
    <property type="entry name" value="zf-Tim10_DDP"/>
    <property type="match status" value="1"/>
</dbReference>
<keyword evidence="8 11" id="KW-0496">Mitochondrion</keyword>
<dbReference type="GO" id="GO:0005743">
    <property type="term" value="C:mitochondrial inner membrane"/>
    <property type="evidence" value="ECO:0007669"/>
    <property type="project" value="UniProtKB-SubCell"/>
</dbReference>
<keyword evidence="10 11" id="KW-1015">Disulfide bond</keyword>
<keyword evidence="2 11" id="KW-0813">Transport</keyword>
<keyword evidence="14" id="KW-1185">Reference proteome</keyword>
<dbReference type="PANTHER" id="PTHR11038:SF18">
    <property type="entry name" value="MITOCHONDRIAL IMPORT INNER MEMBRANE TRANSLOCASE SUBUNIT TIM12"/>
    <property type="match status" value="1"/>
</dbReference>
<dbReference type="Proteomes" id="UP001165120">
    <property type="component" value="Unassembled WGS sequence"/>
</dbReference>
<evidence type="ECO:0000256" key="3">
    <source>
        <dbReference type="ARBA" id="ARBA00022723"/>
    </source>
</evidence>
<keyword evidence="6 11" id="KW-0653">Protein transport</keyword>
<dbReference type="GO" id="GO:0045039">
    <property type="term" value="P:protein insertion into mitochondrial inner membrane"/>
    <property type="evidence" value="ECO:0007669"/>
    <property type="project" value="TreeGrafter"/>
</dbReference>
<proteinExistence type="inferred from homology"/>
<dbReference type="GO" id="GO:0046872">
    <property type="term" value="F:metal ion binding"/>
    <property type="evidence" value="ECO:0007669"/>
    <property type="project" value="UniProtKB-KW"/>
</dbReference>
<evidence type="ECO:0000256" key="8">
    <source>
        <dbReference type="ARBA" id="ARBA00023128"/>
    </source>
</evidence>
<organism evidence="13 14">
    <name type="scientific">Candida boidinii</name>
    <name type="common">Yeast</name>
    <dbReference type="NCBI Taxonomy" id="5477"/>
    <lineage>
        <taxon>Eukaryota</taxon>
        <taxon>Fungi</taxon>
        <taxon>Dikarya</taxon>
        <taxon>Ascomycota</taxon>
        <taxon>Saccharomycotina</taxon>
        <taxon>Pichiomycetes</taxon>
        <taxon>Pichiales</taxon>
        <taxon>Pichiaceae</taxon>
        <taxon>Ogataea</taxon>
        <taxon>Ogataea/Candida clade</taxon>
    </lineage>
</organism>